<protein>
    <submittedName>
        <fullName evidence="1">Uncharacterized protein</fullName>
    </submittedName>
</protein>
<evidence type="ECO:0000313" key="1">
    <source>
        <dbReference type="EMBL" id="KAH7175727.1"/>
    </source>
</evidence>
<accession>A0A9P9FTJ5</accession>
<name>A0A9P9FTJ5_9HYPO</name>
<reference evidence="1" key="1">
    <citation type="journal article" date="2021" name="Nat. Commun.">
        <title>Genetic determinants of endophytism in the Arabidopsis root mycobiome.</title>
        <authorList>
            <person name="Mesny F."/>
            <person name="Miyauchi S."/>
            <person name="Thiergart T."/>
            <person name="Pickel B."/>
            <person name="Atanasova L."/>
            <person name="Karlsson M."/>
            <person name="Huettel B."/>
            <person name="Barry K.W."/>
            <person name="Haridas S."/>
            <person name="Chen C."/>
            <person name="Bauer D."/>
            <person name="Andreopoulos W."/>
            <person name="Pangilinan J."/>
            <person name="LaButti K."/>
            <person name="Riley R."/>
            <person name="Lipzen A."/>
            <person name="Clum A."/>
            <person name="Drula E."/>
            <person name="Henrissat B."/>
            <person name="Kohler A."/>
            <person name="Grigoriev I.V."/>
            <person name="Martin F.M."/>
            <person name="Hacquard S."/>
        </authorList>
    </citation>
    <scope>NUCLEOTIDE SEQUENCE</scope>
    <source>
        <strain evidence="1">MPI-CAGE-AT-0147</strain>
    </source>
</reference>
<comment type="caution">
    <text evidence="1">The sequence shown here is derived from an EMBL/GenBank/DDBJ whole genome shotgun (WGS) entry which is preliminary data.</text>
</comment>
<organism evidence="1 2">
    <name type="scientific">Dactylonectria macrodidyma</name>
    <dbReference type="NCBI Taxonomy" id="307937"/>
    <lineage>
        <taxon>Eukaryota</taxon>
        <taxon>Fungi</taxon>
        <taxon>Dikarya</taxon>
        <taxon>Ascomycota</taxon>
        <taxon>Pezizomycotina</taxon>
        <taxon>Sordariomycetes</taxon>
        <taxon>Hypocreomycetidae</taxon>
        <taxon>Hypocreales</taxon>
        <taxon>Nectriaceae</taxon>
        <taxon>Dactylonectria</taxon>
    </lineage>
</organism>
<evidence type="ECO:0000313" key="2">
    <source>
        <dbReference type="Proteomes" id="UP000738349"/>
    </source>
</evidence>
<dbReference type="Proteomes" id="UP000738349">
    <property type="component" value="Unassembled WGS sequence"/>
</dbReference>
<dbReference type="AlphaFoldDB" id="A0A9P9FTJ5"/>
<dbReference type="EMBL" id="JAGMUV010000001">
    <property type="protein sequence ID" value="KAH7175727.1"/>
    <property type="molecule type" value="Genomic_DNA"/>
</dbReference>
<proteinExistence type="predicted"/>
<dbReference type="OrthoDB" id="4156665at2759"/>
<gene>
    <name evidence="1" type="ORF">EDB81DRAFT_18232</name>
</gene>
<keyword evidence="2" id="KW-1185">Reference proteome</keyword>
<sequence length="132" mass="15525">MNARSYKLIIKNPGLATKLEQMAFPLAPLVEVQHGTVHPAFPRTVLLFWLLTNEQLESLAEFYHQRTPNEFTNLYPHPIRDWNPDMAIEEKQRKVGEFIGIRFCDSRPLKTDEDIMAEVRQAAEKKTWRKLY</sequence>